<dbReference type="SUPFAM" id="SSF56672">
    <property type="entry name" value="DNA/RNA polymerases"/>
    <property type="match status" value="1"/>
</dbReference>
<dbReference type="PROSITE" id="PS50878">
    <property type="entry name" value="RT_POL"/>
    <property type="match status" value="1"/>
</dbReference>
<dbReference type="Proteomes" id="UP000694864">
    <property type="component" value="Chromosome 3"/>
</dbReference>
<reference evidence="3" key="1">
    <citation type="journal article" date="2014" name="Nat. Commun.">
        <title>The emerging biofuel crop Camelina sativa retains a highly undifferentiated hexaploid genome structure.</title>
        <authorList>
            <person name="Kagale S."/>
            <person name="Koh C."/>
            <person name="Nixon J."/>
            <person name="Bollina V."/>
            <person name="Clarke W.E."/>
            <person name="Tuteja R."/>
            <person name="Spillane C."/>
            <person name="Robinson S.J."/>
            <person name="Links M.G."/>
            <person name="Clarke C."/>
            <person name="Higgins E.E."/>
            <person name="Huebert T."/>
            <person name="Sharpe A.G."/>
            <person name="Parkin I.A."/>
        </authorList>
    </citation>
    <scope>NUCLEOTIDE SEQUENCE [LARGE SCALE GENOMIC DNA]</scope>
    <source>
        <strain evidence="3">cv. DH55</strain>
    </source>
</reference>
<evidence type="ECO:0000313" key="4">
    <source>
        <dbReference type="RefSeq" id="XP_019096351.1"/>
    </source>
</evidence>
<sequence>MPKTSRSPVRRQNLPKSGDISSLSNSYLALSQDDPDEEGEEEVPQLTKKTMGDAKVDLEDSSTVGGESVVDGKGTMGNTSKLSKPLVDPPLRPVFPRDSKTTHKVILNSSARNQKTRVQERKVSRLGRKMFKNWSILTNYKFNSRGRIWVMWRSDVLVTPFYKSEQLITCSVLWGELRDHVDSPLIRNKPWLLMGDFNETLDILEHSQMVDHPMVTSGMRDFQGLVNYGYISDIAAHGPLYTWCNKRQTSLISKKLDRAMVNDVWRQSFSNSYCTFESGGCSDHLRCRVQLNVEVLVSACSHKPFKFVNVITKLEEFQPLHEEFWRDTSPLHMSTSTMFRFSKKLKALKPLLRRLAKDRMGNLVKQTKIGDKNNKTFHRAATLREANNSIREIKLPDGSVTKKTKEIKAEAKRFFRKFLQFLPSDYEEVTLSFLEGLLSYRCSTADKTLLSRSVTADEVKSALFAMPSDQSLGPDGFTCEFYKSAWSILGSEFVLYVQSFFEKVFLPKGVNSTILALIPKKLEAIEMKDYRLISCCNVLYKVISKILANRLKCVLPKFIAANQSAFVQDRLLIENVLLATELVKDYHKDSLSSCCAIKIDISKAFDLVQWSFLRHVLTVMDFPQEFVHWIMLCVTIASFSVQVNGDLVCYFQSSRGLRQGCSLSPYLFVISMDVL</sequence>
<dbReference type="RefSeq" id="XP_019096351.1">
    <property type="nucleotide sequence ID" value="XM_019240806.1"/>
</dbReference>
<dbReference type="PANTHER" id="PTHR31635:SF196">
    <property type="entry name" value="REVERSE TRANSCRIPTASE DOMAIN-CONTAINING PROTEIN-RELATED"/>
    <property type="match status" value="1"/>
</dbReference>
<reference evidence="4" key="2">
    <citation type="submission" date="2025-08" db="UniProtKB">
        <authorList>
            <consortium name="RefSeq"/>
        </authorList>
    </citation>
    <scope>IDENTIFICATION</scope>
    <source>
        <tissue evidence="4">Leaf</tissue>
    </source>
</reference>
<feature type="compositionally biased region" description="Polar residues" evidence="1">
    <location>
        <begin position="19"/>
        <end position="29"/>
    </location>
</feature>
<evidence type="ECO:0000259" key="2">
    <source>
        <dbReference type="PROSITE" id="PS50878"/>
    </source>
</evidence>
<dbReference type="Pfam" id="PF00078">
    <property type="entry name" value="RVT_1"/>
    <property type="match status" value="1"/>
</dbReference>
<organism evidence="3 4">
    <name type="scientific">Camelina sativa</name>
    <name type="common">False flax</name>
    <name type="synonym">Myagrum sativum</name>
    <dbReference type="NCBI Taxonomy" id="90675"/>
    <lineage>
        <taxon>Eukaryota</taxon>
        <taxon>Viridiplantae</taxon>
        <taxon>Streptophyta</taxon>
        <taxon>Embryophyta</taxon>
        <taxon>Tracheophyta</taxon>
        <taxon>Spermatophyta</taxon>
        <taxon>Magnoliopsida</taxon>
        <taxon>eudicotyledons</taxon>
        <taxon>Gunneridae</taxon>
        <taxon>Pentapetalae</taxon>
        <taxon>rosids</taxon>
        <taxon>malvids</taxon>
        <taxon>Brassicales</taxon>
        <taxon>Brassicaceae</taxon>
        <taxon>Camelineae</taxon>
        <taxon>Camelina</taxon>
    </lineage>
</organism>
<protein>
    <submittedName>
        <fullName evidence="4">Uncharacterized protein LOC109130779</fullName>
    </submittedName>
</protein>
<feature type="region of interest" description="Disordered" evidence="1">
    <location>
        <begin position="1"/>
        <end position="95"/>
    </location>
</feature>
<dbReference type="InterPro" id="IPR000477">
    <property type="entry name" value="RT_dom"/>
</dbReference>
<proteinExistence type="predicted"/>
<feature type="compositionally biased region" description="Acidic residues" evidence="1">
    <location>
        <begin position="33"/>
        <end position="43"/>
    </location>
</feature>
<evidence type="ECO:0000313" key="3">
    <source>
        <dbReference type="Proteomes" id="UP000694864"/>
    </source>
</evidence>
<dbReference type="GeneID" id="109130779"/>
<dbReference type="SUPFAM" id="SSF56219">
    <property type="entry name" value="DNase I-like"/>
    <property type="match status" value="1"/>
</dbReference>
<evidence type="ECO:0000256" key="1">
    <source>
        <dbReference type="SAM" id="MobiDB-lite"/>
    </source>
</evidence>
<dbReference type="InterPro" id="IPR036691">
    <property type="entry name" value="Endo/exonu/phosph_ase_sf"/>
</dbReference>
<dbReference type="Gene3D" id="3.60.10.10">
    <property type="entry name" value="Endonuclease/exonuclease/phosphatase"/>
    <property type="match status" value="1"/>
</dbReference>
<keyword evidence="3" id="KW-1185">Reference proteome</keyword>
<feature type="domain" description="Reverse transcriptase" evidence="2">
    <location>
        <begin position="499"/>
        <end position="675"/>
    </location>
</feature>
<name>A0ABM1RBG3_CAMSA</name>
<dbReference type="PANTHER" id="PTHR31635">
    <property type="entry name" value="REVERSE TRANSCRIPTASE DOMAIN-CONTAINING PROTEIN-RELATED"/>
    <property type="match status" value="1"/>
</dbReference>
<dbReference type="InterPro" id="IPR043502">
    <property type="entry name" value="DNA/RNA_pol_sf"/>
</dbReference>
<gene>
    <name evidence="4" type="primary">LOC109130779</name>
</gene>
<accession>A0ABM1RBG3</accession>
<dbReference type="CDD" id="cd01650">
    <property type="entry name" value="RT_nLTR_like"/>
    <property type="match status" value="1"/>
</dbReference>